<dbReference type="Pfam" id="PF01320">
    <property type="entry name" value="Colicin_Pyocin"/>
    <property type="match status" value="1"/>
</dbReference>
<gene>
    <name evidence="3" type="ORF">IFO68_14825</name>
</gene>
<comment type="similarity">
    <text evidence="1">Belongs to the colicins ColE2/ColE8/ColE9 and pyocins S1/S2 family.</text>
</comment>
<dbReference type="CDD" id="cd16363">
    <property type="entry name" value="Col_Im_like"/>
    <property type="match status" value="1"/>
</dbReference>
<evidence type="ECO:0000313" key="3">
    <source>
        <dbReference type="EMBL" id="MBD8513955.1"/>
    </source>
</evidence>
<comment type="caution">
    <text evidence="3">The sequence shown here is derived from an EMBL/GenBank/DDBJ whole genome shotgun (WGS) entry which is preliminary data.</text>
</comment>
<proteinExistence type="inferred from homology"/>
<dbReference type="InterPro" id="IPR035900">
    <property type="entry name" value="Colicin_E_sf"/>
</dbReference>
<organism evidence="3 4">
    <name type="scientific">Photobacterium arenosum</name>
    <dbReference type="NCBI Taxonomy" id="2774143"/>
    <lineage>
        <taxon>Bacteria</taxon>
        <taxon>Pseudomonadati</taxon>
        <taxon>Pseudomonadota</taxon>
        <taxon>Gammaproteobacteria</taxon>
        <taxon>Vibrionales</taxon>
        <taxon>Vibrionaceae</taxon>
        <taxon>Photobacterium</taxon>
    </lineage>
</organism>
<protein>
    <submittedName>
        <fullName evidence="3">Bacteriocin immunity protein</fullName>
    </submittedName>
</protein>
<evidence type="ECO:0000256" key="2">
    <source>
        <dbReference type="ARBA" id="ARBA00023025"/>
    </source>
</evidence>
<sequence length="84" mass="9874">MTMKNSLQDYTETEFFEILEQTIEAEEEDVDTLADFFEEHVRHPKGCDLLFYPTKCGIEDTSQAVIDELKRWYAEQGLPCFKSE</sequence>
<dbReference type="EMBL" id="JACYTP010000009">
    <property type="protein sequence ID" value="MBD8513955.1"/>
    <property type="molecule type" value="Genomic_DNA"/>
</dbReference>
<keyword evidence="2" id="KW-0079">Bacteriocin immunity</keyword>
<dbReference type="InterPro" id="IPR000290">
    <property type="entry name" value="Colicin_pyocin"/>
</dbReference>
<dbReference type="SUPFAM" id="SSF47345">
    <property type="entry name" value="Colicin E immunity proteins"/>
    <property type="match status" value="1"/>
</dbReference>
<dbReference type="PRINTS" id="PR01299">
    <property type="entry name" value="PYOCIN"/>
</dbReference>
<keyword evidence="4" id="KW-1185">Reference proteome</keyword>
<accession>A0ABR9BN10</accession>
<evidence type="ECO:0000313" key="4">
    <source>
        <dbReference type="Proteomes" id="UP000649768"/>
    </source>
</evidence>
<name>A0ABR9BN10_9GAMM</name>
<dbReference type="Proteomes" id="UP000649768">
    <property type="component" value="Unassembled WGS sequence"/>
</dbReference>
<reference evidence="3 4" key="1">
    <citation type="submission" date="2020-09" db="EMBL/GenBank/DDBJ databases">
        <title>Photobacterium sp. CAU 1568 isolated from sand of Sido Beach.</title>
        <authorList>
            <person name="Kim W."/>
        </authorList>
    </citation>
    <scope>NUCLEOTIDE SEQUENCE [LARGE SCALE GENOMIC DNA]</scope>
    <source>
        <strain evidence="3 4">CAU 1568</strain>
    </source>
</reference>
<dbReference type="Gene3D" id="1.10.1200.20">
    <property type="entry name" value="Colicin E immunity protein"/>
    <property type="match status" value="1"/>
</dbReference>
<evidence type="ECO:0000256" key="1">
    <source>
        <dbReference type="ARBA" id="ARBA00009346"/>
    </source>
</evidence>